<accession>A0A4C1TNL1</accession>
<gene>
    <name evidence="2" type="ORF">EVAR_80508_1</name>
</gene>
<evidence type="ECO:0000313" key="3">
    <source>
        <dbReference type="Proteomes" id="UP000299102"/>
    </source>
</evidence>
<proteinExistence type="predicted"/>
<evidence type="ECO:0000313" key="2">
    <source>
        <dbReference type="EMBL" id="GBP15327.1"/>
    </source>
</evidence>
<keyword evidence="3" id="KW-1185">Reference proteome</keyword>
<dbReference type="EMBL" id="BGZK01000071">
    <property type="protein sequence ID" value="GBP15327.1"/>
    <property type="molecule type" value="Genomic_DNA"/>
</dbReference>
<evidence type="ECO:0000256" key="1">
    <source>
        <dbReference type="SAM" id="MobiDB-lite"/>
    </source>
</evidence>
<sequence>MSCIQNCALAGEPIRGREPVLTVRPRIDIPSACGAHARMREDGDPGDVIQDSTHSRAKTRHGAAVDGTAKGNAITRDATGSLDPHAASDTDTNKPQLPTTRAVVPEHIAAGTAGWDAPNHHGWP</sequence>
<reference evidence="2 3" key="1">
    <citation type="journal article" date="2019" name="Commun. Biol.">
        <title>The bagworm genome reveals a unique fibroin gene that provides high tensile strength.</title>
        <authorList>
            <person name="Kono N."/>
            <person name="Nakamura H."/>
            <person name="Ohtoshi R."/>
            <person name="Tomita M."/>
            <person name="Numata K."/>
            <person name="Arakawa K."/>
        </authorList>
    </citation>
    <scope>NUCLEOTIDE SEQUENCE [LARGE SCALE GENOMIC DNA]</scope>
</reference>
<dbReference type="Proteomes" id="UP000299102">
    <property type="component" value="Unassembled WGS sequence"/>
</dbReference>
<dbReference type="AlphaFoldDB" id="A0A4C1TNL1"/>
<protein>
    <submittedName>
        <fullName evidence="2">Uncharacterized protein</fullName>
    </submittedName>
</protein>
<feature type="region of interest" description="Disordered" evidence="1">
    <location>
        <begin position="36"/>
        <end position="98"/>
    </location>
</feature>
<comment type="caution">
    <text evidence="2">The sequence shown here is derived from an EMBL/GenBank/DDBJ whole genome shotgun (WGS) entry which is preliminary data.</text>
</comment>
<name>A0A4C1TNL1_EUMVA</name>
<organism evidence="2 3">
    <name type="scientific">Eumeta variegata</name>
    <name type="common">Bagworm moth</name>
    <name type="synonym">Eumeta japonica</name>
    <dbReference type="NCBI Taxonomy" id="151549"/>
    <lineage>
        <taxon>Eukaryota</taxon>
        <taxon>Metazoa</taxon>
        <taxon>Ecdysozoa</taxon>
        <taxon>Arthropoda</taxon>
        <taxon>Hexapoda</taxon>
        <taxon>Insecta</taxon>
        <taxon>Pterygota</taxon>
        <taxon>Neoptera</taxon>
        <taxon>Endopterygota</taxon>
        <taxon>Lepidoptera</taxon>
        <taxon>Glossata</taxon>
        <taxon>Ditrysia</taxon>
        <taxon>Tineoidea</taxon>
        <taxon>Psychidae</taxon>
        <taxon>Oiketicinae</taxon>
        <taxon>Eumeta</taxon>
    </lineage>
</organism>